<comment type="caution">
    <text evidence="1">The sequence shown here is derived from an EMBL/GenBank/DDBJ whole genome shotgun (WGS) entry which is preliminary data.</text>
</comment>
<proteinExistence type="predicted"/>
<accession>A0A5C7GST3</accession>
<evidence type="ECO:0000313" key="1">
    <source>
        <dbReference type="EMBL" id="TXG47610.1"/>
    </source>
</evidence>
<sequence length="145" mass="16538">MSGGDHNWKSKVVLLHGHGLKNDYGKLCSFKGAYVAKRHTWFRKHLRTSLLGTWDMSDDLDICICSSGFYFGFPFANQTVYRSATYLAKDDTVASINKEKPSTKMYDQLLNLVSGTLTELPNETFQDEQVLQILEAKQKKNPCFF</sequence>
<dbReference type="Proteomes" id="UP000323000">
    <property type="component" value="Chromosome 13"/>
</dbReference>
<name>A0A5C7GST3_9ROSI</name>
<gene>
    <name evidence="1" type="ORF">EZV62_026904</name>
</gene>
<dbReference type="AlphaFoldDB" id="A0A5C7GST3"/>
<reference evidence="2" key="1">
    <citation type="journal article" date="2019" name="Gigascience">
        <title>De novo genome assembly of the endangered Acer yangbiense, a plant species with extremely small populations endemic to Yunnan Province, China.</title>
        <authorList>
            <person name="Yang J."/>
            <person name="Wariss H.M."/>
            <person name="Tao L."/>
            <person name="Zhang R."/>
            <person name="Yun Q."/>
            <person name="Hollingsworth P."/>
            <person name="Dao Z."/>
            <person name="Luo G."/>
            <person name="Guo H."/>
            <person name="Ma Y."/>
            <person name="Sun W."/>
        </authorList>
    </citation>
    <scope>NUCLEOTIDE SEQUENCE [LARGE SCALE GENOMIC DNA]</scope>
    <source>
        <strain evidence="2">cv. Malutang</strain>
    </source>
</reference>
<keyword evidence="2" id="KW-1185">Reference proteome</keyword>
<dbReference type="EMBL" id="VAHF01000013">
    <property type="protein sequence ID" value="TXG47610.1"/>
    <property type="molecule type" value="Genomic_DNA"/>
</dbReference>
<evidence type="ECO:0000313" key="2">
    <source>
        <dbReference type="Proteomes" id="UP000323000"/>
    </source>
</evidence>
<organism evidence="1 2">
    <name type="scientific">Acer yangbiense</name>
    <dbReference type="NCBI Taxonomy" id="1000413"/>
    <lineage>
        <taxon>Eukaryota</taxon>
        <taxon>Viridiplantae</taxon>
        <taxon>Streptophyta</taxon>
        <taxon>Embryophyta</taxon>
        <taxon>Tracheophyta</taxon>
        <taxon>Spermatophyta</taxon>
        <taxon>Magnoliopsida</taxon>
        <taxon>eudicotyledons</taxon>
        <taxon>Gunneridae</taxon>
        <taxon>Pentapetalae</taxon>
        <taxon>rosids</taxon>
        <taxon>malvids</taxon>
        <taxon>Sapindales</taxon>
        <taxon>Sapindaceae</taxon>
        <taxon>Hippocastanoideae</taxon>
        <taxon>Acereae</taxon>
        <taxon>Acer</taxon>
    </lineage>
</organism>
<protein>
    <submittedName>
        <fullName evidence="1">Uncharacterized protein</fullName>
    </submittedName>
</protein>